<gene>
    <name evidence="1" type="ORF">P7H00_08515</name>
</gene>
<comment type="caution">
    <text evidence="1">The sequence shown here is derived from an EMBL/GenBank/DDBJ whole genome shotgun (WGS) entry which is preliminary data.</text>
</comment>
<name>A0AAE4I054_9ENTE</name>
<evidence type="ECO:0000313" key="2">
    <source>
        <dbReference type="Proteomes" id="UP001180842"/>
    </source>
</evidence>
<protein>
    <submittedName>
        <fullName evidence="1">Uncharacterized protein</fullName>
    </submittedName>
</protein>
<dbReference type="Proteomes" id="UP001180842">
    <property type="component" value="Unassembled WGS sequence"/>
</dbReference>
<sequence length="129" mass="15563">MQRHPFTARQMFQLQIKTLEKRIENYYCATADTGCVIKLARLLQIRRTLGTEAFQNPCEGLIRKLYLTEIKRPVEMKRYLYYFRAYFSNEEWALLLLVFFPEVSLKQTRKVLTLLQQLFLLPNYRYTVP</sequence>
<dbReference type="EMBL" id="JARQAI010000011">
    <property type="protein sequence ID" value="MDT2737170.1"/>
    <property type="molecule type" value="Genomic_DNA"/>
</dbReference>
<dbReference type="AlphaFoldDB" id="A0AAE4I054"/>
<organism evidence="1 2">
    <name type="scientific">Enterococcus pseudoavium</name>
    <dbReference type="NCBI Taxonomy" id="44007"/>
    <lineage>
        <taxon>Bacteria</taxon>
        <taxon>Bacillati</taxon>
        <taxon>Bacillota</taxon>
        <taxon>Bacilli</taxon>
        <taxon>Lactobacillales</taxon>
        <taxon>Enterococcaceae</taxon>
        <taxon>Enterococcus</taxon>
    </lineage>
</organism>
<proteinExistence type="predicted"/>
<dbReference type="RefSeq" id="WP_067623706.1">
    <property type="nucleotide sequence ID" value="NZ_BAAAXL010000003.1"/>
</dbReference>
<accession>A0AAE4I054</accession>
<reference evidence="1" key="1">
    <citation type="submission" date="2023-03" db="EMBL/GenBank/DDBJ databases">
        <authorList>
            <person name="Shen W."/>
            <person name="Cai J."/>
        </authorList>
    </citation>
    <scope>NUCLEOTIDE SEQUENCE</scope>
    <source>
        <strain evidence="1">P69-2</strain>
    </source>
</reference>
<evidence type="ECO:0000313" key="1">
    <source>
        <dbReference type="EMBL" id="MDT2737170.1"/>
    </source>
</evidence>